<dbReference type="InterPro" id="IPR000477">
    <property type="entry name" value="RT_dom"/>
</dbReference>
<dbReference type="OrthoDB" id="414730at2759"/>
<dbReference type="InParanoid" id="A0A0G4E8T5"/>
<dbReference type="CDD" id="cd01650">
    <property type="entry name" value="RT_nLTR_like"/>
    <property type="match status" value="1"/>
</dbReference>
<proteinExistence type="predicted"/>
<reference evidence="3 4" key="1">
    <citation type="submission" date="2014-11" db="EMBL/GenBank/DDBJ databases">
        <authorList>
            <person name="Zhu J."/>
            <person name="Qi W."/>
            <person name="Song R."/>
        </authorList>
    </citation>
    <scope>NUCLEOTIDE SEQUENCE [LARGE SCALE GENOMIC DNA]</scope>
</reference>
<dbReference type="EMBL" id="CDMY01000033">
    <property type="protein sequence ID" value="CEL91908.1"/>
    <property type="molecule type" value="Genomic_DNA"/>
</dbReference>
<accession>A0A0G4E8T5</accession>
<dbReference type="AlphaFoldDB" id="A0A0G4E8T5"/>
<evidence type="ECO:0000259" key="2">
    <source>
        <dbReference type="PROSITE" id="PS50878"/>
    </source>
</evidence>
<organism evidence="3 4">
    <name type="scientific">Vitrella brassicaformis (strain CCMP3155)</name>
    <dbReference type="NCBI Taxonomy" id="1169540"/>
    <lineage>
        <taxon>Eukaryota</taxon>
        <taxon>Sar</taxon>
        <taxon>Alveolata</taxon>
        <taxon>Colpodellida</taxon>
        <taxon>Vitrellaceae</taxon>
        <taxon>Vitrella</taxon>
    </lineage>
</organism>
<name>A0A0G4E8T5_VITBC</name>
<dbReference type="VEuPathDB" id="CryptoDB:Vbra_6662"/>
<dbReference type="Pfam" id="PF00078">
    <property type="entry name" value="RVT_1"/>
    <property type="match status" value="1"/>
</dbReference>
<evidence type="ECO:0000313" key="3">
    <source>
        <dbReference type="EMBL" id="CEL91908.1"/>
    </source>
</evidence>
<feature type="region of interest" description="Disordered" evidence="1">
    <location>
        <begin position="466"/>
        <end position="526"/>
    </location>
</feature>
<feature type="domain" description="Reverse transcriptase" evidence="2">
    <location>
        <begin position="16"/>
        <end position="306"/>
    </location>
</feature>
<dbReference type="Proteomes" id="UP000041254">
    <property type="component" value="Unassembled WGS sequence"/>
</dbReference>
<feature type="region of interest" description="Disordered" evidence="1">
    <location>
        <begin position="847"/>
        <end position="871"/>
    </location>
</feature>
<protein>
    <recommendedName>
        <fullName evidence="2">Reverse transcriptase domain-containing protein</fullName>
    </recommendedName>
</protein>
<sequence>MVTASGHGDIPGRTVYFDPRRPTLHVLGEATTSYIYKKNDPHELSNWRPVSAQNPFIKAITKTLQAESKELAEKHGIIAEQHKGFRIDSSCHHQVATLAHLISDAQAYEEEIWIGYIDLFDAYGCVDHQTLLEIMRRQGFPETLVAQVATFLASASTRISHPEFGKTDRIPYRKGLLQGDPLSPFLFLLYLDPIVREINASAEAIHLRYTRRRKGVNPFADDMACPARRIVALRKLLLLLAFRAQPMHLVINPLKSSITGWSPSGRSIRDLWNSEGELLAEFSTSVWKNCPILESEQTYPYLGFPIDASLKLQHLFEELEAAIEQRFQVVCCSTSTLEVKIQHMESSLLGMLRYKLGVPILPLSQVLKLQNVFLKGVARMLRLRSGVPRNLLCSPASLGGLGIKSPLYTYIERCTDFLQGLINDPNDPLAIELLTLLSRDTAKPPPYLTNICQIHQQLNLRWQRVKATSEDDGPIDNHQGTTADGEEGDTPEAQQEGHQDAFVLPPDNPPAGETGDDEGKATDADAASSMQNAKHLISFPMHENRILHSHADLDVDMEAFGDQRIHICSETGRATFYEADGRYIASIPLYVAERLNTQLNGGRPSAPLQANQETLCAVVKKATPHTKRGRPIKLIWAFFQHLNEALAEQGVVIKHAVDSSLLREAFPDANLYYSKIEHQNLRDNISAFAPPAHIHTLVREYTAIDACNETLNNTLPLLDTLIAHLTEDGETFVLVIARLDSIVDEKLDRLAATAPQQCQKLKCGHSSSLPLTYWGDIDYTDLLAGKTLRGRIGIAVYLLGGHEAPKAEGLKTAFKSKSFRTSRDENLSLRSVGFWLGQAGLAHFQRPAQPPEPTYSGYKGPHVFSDGSHHQNNFDPDARARCVLGVYSQDTSPETNLAYALPPWAHVGHAEIAALARAIDTAGKEG</sequence>
<dbReference type="PROSITE" id="PS50878">
    <property type="entry name" value="RT_POL"/>
    <property type="match status" value="1"/>
</dbReference>
<evidence type="ECO:0000313" key="4">
    <source>
        <dbReference type="Proteomes" id="UP000041254"/>
    </source>
</evidence>
<keyword evidence="4" id="KW-1185">Reference proteome</keyword>
<evidence type="ECO:0000256" key="1">
    <source>
        <dbReference type="SAM" id="MobiDB-lite"/>
    </source>
</evidence>
<gene>
    <name evidence="3" type="ORF">Vbra_6662</name>
</gene>
<dbReference type="PANTHER" id="PTHR19446">
    <property type="entry name" value="REVERSE TRANSCRIPTASES"/>
    <property type="match status" value="1"/>
</dbReference>